<keyword evidence="3" id="KW-1185">Reference proteome</keyword>
<gene>
    <name evidence="2" type="ORF">ABC228_05225</name>
</gene>
<dbReference type="Proteomes" id="UP001444625">
    <property type="component" value="Unassembled WGS sequence"/>
</dbReference>
<evidence type="ECO:0000313" key="3">
    <source>
        <dbReference type="Proteomes" id="UP001444625"/>
    </source>
</evidence>
<feature type="transmembrane region" description="Helical" evidence="1">
    <location>
        <begin position="79"/>
        <end position="96"/>
    </location>
</feature>
<comment type="caution">
    <text evidence="2">The sequence shown here is derived from an EMBL/GenBank/DDBJ whole genome shotgun (WGS) entry which is preliminary data.</text>
</comment>
<dbReference type="EMBL" id="JBDIML010000001">
    <property type="protein sequence ID" value="MEN2766582.1"/>
    <property type="molecule type" value="Genomic_DNA"/>
</dbReference>
<organism evidence="2 3">
    <name type="scientific">Ornithinibacillus xuwenensis</name>
    <dbReference type="NCBI Taxonomy" id="3144668"/>
    <lineage>
        <taxon>Bacteria</taxon>
        <taxon>Bacillati</taxon>
        <taxon>Bacillota</taxon>
        <taxon>Bacilli</taxon>
        <taxon>Bacillales</taxon>
        <taxon>Bacillaceae</taxon>
        <taxon>Ornithinibacillus</taxon>
    </lineage>
</organism>
<feature type="transmembrane region" description="Helical" evidence="1">
    <location>
        <begin position="45"/>
        <end position="67"/>
    </location>
</feature>
<keyword evidence="1" id="KW-0472">Membrane</keyword>
<dbReference type="InterPro" id="IPR025620">
    <property type="entry name" value="YlaH"/>
</dbReference>
<dbReference type="RefSeq" id="WP_345824027.1">
    <property type="nucleotide sequence ID" value="NZ_JBDIML010000001.1"/>
</dbReference>
<feature type="transmembrane region" description="Helical" evidence="1">
    <location>
        <begin position="15"/>
        <end position="33"/>
    </location>
</feature>
<name>A0ABU9XE80_9BACI</name>
<accession>A0ABU9XE80</accession>
<keyword evidence="1" id="KW-0812">Transmembrane</keyword>
<evidence type="ECO:0000256" key="1">
    <source>
        <dbReference type="SAM" id="Phobius"/>
    </source>
</evidence>
<sequence>MVYDFVIDRYGVDQLFTVLYIANIILAAIAYKLGFAKKLPILKSIIVYILLAVGIFVLNILFIVLPATLAADPLPMTESLVIICIVLAIYRVRMYLQRQAKKTS</sequence>
<protein>
    <submittedName>
        <fullName evidence="2">YlaH-like family protein</fullName>
    </submittedName>
</protein>
<keyword evidence="1" id="KW-1133">Transmembrane helix</keyword>
<evidence type="ECO:0000313" key="2">
    <source>
        <dbReference type="EMBL" id="MEN2766582.1"/>
    </source>
</evidence>
<reference evidence="2 3" key="1">
    <citation type="submission" date="2024-05" db="EMBL/GenBank/DDBJ databases">
        <authorList>
            <person name="Haq I."/>
            <person name="Ullah Z."/>
            <person name="Ahmad R."/>
            <person name="Li M."/>
            <person name="Tong Y."/>
        </authorList>
    </citation>
    <scope>NUCLEOTIDE SEQUENCE [LARGE SCALE GENOMIC DNA]</scope>
    <source>
        <strain evidence="2 3">16A2E</strain>
    </source>
</reference>
<dbReference type="Pfam" id="PF14036">
    <property type="entry name" value="YlaH"/>
    <property type="match status" value="1"/>
</dbReference>
<proteinExistence type="predicted"/>